<name>A0AA41H956_9BURK</name>
<dbReference type="Proteomes" id="UP001162889">
    <property type="component" value="Unassembled WGS sequence"/>
</dbReference>
<proteinExistence type="predicted"/>
<dbReference type="RefSeq" id="WP_217943659.1">
    <property type="nucleotide sequence ID" value="NZ_JAHTGR010000009.1"/>
</dbReference>
<evidence type="ECO:0000313" key="2">
    <source>
        <dbReference type="EMBL" id="MBV6322949.1"/>
    </source>
</evidence>
<keyword evidence="1" id="KW-0472">Membrane</keyword>
<organism evidence="2 4">
    <name type="scientific">Duganella violaceipulchra</name>
    <dbReference type="NCBI Taxonomy" id="2849652"/>
    <lineage>
        <taxon>Bacteria</taxon>
        <taxon>Pseudomonadati</taxon>
        <taxon>Pseudomonadota</taxon>
        <taxon>Betaproteobacteria</taxon>
        <taxon>Burkholderiales</taxon>
        <taxon>Oxalobacteraceae</taxon>
        <taxon>Telluria group</taxon>
        <taxon>Duganella</taxon>
    </lineage>
</organism>
<keyword evidence="1" id="KW-0812">Transmembrane</keyword>
<dbReference type="AlphaFoldDB" id="A0AA41H956"/>
<comment type="caution">
    <text evidence="2">The sequence shown here is derived from an EMBL/GenBank/DDBJ whole genome shotgun (WGS) entry which is preliminary data.</text>
</comment>
<keyword evidence="5" id="KW-1185">Reference proteome</keyword>
<reference evidence="2" key="1">
    <citation type="submission" date="2021-07" db="EMBL/GenBank/DDBJ databases">
        <title>Characterization of violacein-producing bacteria and related species.</title>
        <authorList>
            <person name="Wilson H.S."/>
            <person name="De Leon M.E."/>
        </authorList>
    </citation>
    <scope>NUCLEOTIDE SEQUENCE</scope>
    <source>
        <strain evidence="2">HSC-15S17</strain>
    </source>
</reference>
<reference evidence="3" key="2">
    <citation type="submission" date="2022-03" db="EMBL/GenBank/DDBJ databases">
        <title>Genome Encyclopedia of Bacteria and Archaea VI: Functional Genomics of Type Strains.</title>
        <authorList>
            <person name="Whitman W."/>
        </authorList>
    </citation>
    <scope>NUCLEOTIDE SEQUENCE</scope>
    <source>
        <strain evidence="3">HSC-15S17</strain>
    </source>
</reference>
<keyword evidence="1" id="KW-1133">Transmembrane helix</keyword>
<evidence type="ECO:0000256" key="1">
    <source>
        <dbReference type="SAM" id="Phobius"/>
    </source>
</evidence>
<evidence type="ECO:0000313" key="5">
    <source>
        <dbReference type="Proteomes" id="UP001162889"/>
    </source>
</evidence>
<sequence length="96" mass="10680">MDEQITQLDRRLTSVEKEVAALAADTASIRPHYATKEDFAKLEAKVSIIQSNYATKEDIADLKLYLAKLETRMTLWAIAAFISISGVVVAAIKLWP</sequence>
<protein>
    <recommendedName>
        <fullName evidence="6">DUF1640 domain-containing protein</fullName>
    </recommendedName>
</protein>
<accession>A0AA41H956</accession>
<evidence type="ECO:0000313" key="3">
    <source>
        <dbReference type="EMBL" id="MCP2008030.1"/>
    </source>
</evidence>
<evidence type="ECO:0008006" key="6">
    <source>
        <dbReference type="Google" id="ProtNLM"/>
    </source>
</evidence>
<dbReference type="Proteomes" id="UP001155901">
    <property type="component" value="Unassembled WGS sequence"/>
</dbReference>
<dbReference type="EMBL" id="JALJZU010000003">
    <property type="protein sequence ID" value="MCP2008030.1"/>
    <property type="molecule type" value="Genomic_DNA"/>
</dbReference>
<dbReference type="EMBL" id="JAHTGR010000009">
    <property type="protein sequence ID" value="MBV6322949.1"/>
    <property type="molecule type" value="Genomic_DNA"/>
</dbReference>
<evidence type="ECO:0000313" key="4">
    <source>
        <dbReference type="Proteomes" id="UP001155901"/>
    </source>
</evidence>
<gene>
    <name evidence="2" type="ORF">KVP70_18620</name>
    <name evidence="3" type="ORF">L1274_001730</name>
</gene>
<feature type="transmembrane region" description="Helical" evidence="1">
    <location>
        <begin position="73"/>
        <end position="95"/>
    </location>
</feature>